<name>A0AB36XTP1_9VIBR</name>
<accession>A0AB36XTP1</accession>
<comment type="caution">
    <text evidence="1">The sequence shown here is derived from an EMBL/GenBank/DDBJ whole genome shotgun (WGS) entry which is preliminary data.</text>
</comment>
<protein>
    <recommendedName>
        <fullName evidence="2">tRNA-guanine transglycosylase</fullName>
    </recommendedName>
</protein>
<dbReference type="EMBL" id="MCXM01000001">
    <property type="protein sequence ID" value="PMK50471.1"/>
    <property type="molecule type" value="Genomic_DNA"/>
</dbReference>
<evidence type="ECO:0000313" key="1">
    <source>
        <dbReference type="EMBL" id="PMK50471.1"/>
    </source>
</evidence>
<evidence type="ECO:0008006" key="2">
    <source>
        <dbReference type="Google" id="ProtNLM"/>
    </source>
</evidence>
<dbReference type="Gene3D" id="3.20.20.105">
    <property type="entry name" value="Queuine tRNA-ribosyltransferase-like"/>
    <property type="match status" value="1"/>
</dbReference>
<reference evidence="1" key="3">
    <citation type="journal article" date="2018" name="Nature">
        <title>A major lineage of non-tailed dsDNA viruses as unrecognized killers of marine bacteria.</title>
        <authorList>
            <person name="Kauffman K.M."/>
            <person name="Hussain F.A."/>
            <person name="Yang J."/>
            <person name="Arevalo P."/>
            <person name="Brown J.M."/>
            <person name="Chang W.K."/>
            <person name="VanInsberghe D."/>
            <person name="Elsherbini J."/>
            <person name="Sharma R.S."/>
            <person name="Cutler M.B."/>
            <person name="Kelly L."/>
            <person name="Polz M.F."/>
        </authorList>
    </citation>
    <scope>NUCLEOTIDE SEQUENCE</scope>
    <source>
        <strain evidence="1">10N.261.52.F7</strain>
    </source>
</reference>
<gene>
    <name evidence="1" type="ORF">BCT99_03345</name>
</gene>
<reference key="1">
    <citation type="submission" date="2016-07" db="EMBL/GenBank/DDBJ databases">
        <title>Nontailed viruses are major unrecognized killers of bacteria in the ocean.</title>
        <authorList>
            <person name="Kauffman K."/>
            <person name="Hussain F."/>
            <person name="Yang J."/>
            <person name="Arevalo P."/>
            <person name="Brown J."/>
            <person name="Cutler M."/>
            <person name="Kelly L."/>
            <person name="Polz M.F."/>
        </authorList>
    </citation>
    <scope>NUCLEOTIDE SEQUENCE [LARGE SCALE GENOMIC DNA]</scope>
    <source>
        <strain>10N.261.52.F7</strain>
    </source>
</reference>
<dbReference type="InterPro" id="IPR036511">
    <property type="entry name" value="TGT-like_sf"/>
</dbReference>
<dbReference type="SUPFAM" id="SSF51713">
    <property type="entry name" value="tRNA-guanine transglycosylase"/>
    <property type="match status" value="1"/>
</dbReference>
<dbReference type="GO" id="GO:0006400">
    <property type="term" value="P:tRNA modification"/>
    <property type="evidence" value="ECO:0007669"/>
    <property type="project" value="InterPro"/>
</dbReference>
<organism evidence="1">
    <name type="scientific">Vibrio lentus</name>
    <dbReference type="NCBI Taxonomy" id="136468"/>
    <lineage>
        <taxon>Bacteria</taxon>
        <taxon>Pseudomonadati</taxon>
        <taxon>Pseudomonadota</taxon>
        <taxon>Gammaproteobacteria</taxon>
        <taxon>Vibrionales</taxon>
        <taxon>Vibrionaceae</taxon>
        <taxon>Vibrio</taxon>
    </lineage>
</organism>
<proteinExistence type="predicted"/>
<dbReference type="AlphaFoldDB" id="A0AB36XTP1"/>
<sequence>MKYFFPDSQDFVDPLFDFETEKHQSLRVTQRDDVYAHQLLAKPYDGLLISKAIVDGLPGKTDKTRYSRGQRYRLYREGAHQFFRLSQHYEVMGDSGAFSYIQQNTPPYTTDDLINFYVKTRVDSGVSLDHVVVGYNDTNSELLLEAKFKHLARVELSLNNAEEFLRQQRNYAFTPYGVAQGWDKASYIESVSALKSMGYKHITIGGIVTLDSMQICDLLDRIHEKVPGHYGIHLLGIGRQDILPHLASRNVISVDSTTPLKQSFLSEKHNFRLNGDTYCAIRLPQSFGNNRVKNAISSGQISQENVSRLERNALQAVRLYGQYQLGVEATLYAIQAYEKLVFNREGSLNDEYSRTLIVRPWEQCGCNICKAIGIEVLVFRGTERNKRRAFHNLQDFYKNLMVGNL</sequence>
<reference evidence="1" key="2">
    <citation type="submission" date="2016-07" db="EMBL/GenBank/DDBJ databases">
        <authorList>
            <person name="Kauffman K."/>
            <person name="Arevalo P."/>
            <person name="Polz M.F."/>
        </authorList>
    </citation>
    <scope>NUCLEOTIDE SEQUENCE</scope>
    <source>
        <strain evidence="1">10N.261.52.F7</strain>
    </source>
</reference>
<dbReference type="NCBIfam" id="NF041059">
    <property type="entry name" value="DpdA"/>
    <property type="match status" value="1"/>
</dbReference>
<dbReference type="RefSeq" id="WP_102278584.1">
    <property type="nucleotide sequence ID" value="NZ_JAJGZN020000002.1"/>
</dbReference>
<dbReference type="InterPro" id="IPR053537">
    <property type="entry name" value="DNA-guanine_TGase"/>
</dbReference>